<comment type="caution">
    <text evidence="1">The sequence shown here is derived from an EMBL/GenBank/DDBJ whole genome shotgun (WGS) entry which is preliminary data.</text>
</comment>
<evidence type="ECO:0000313" key="2">
    <source>
        <dbReference type="Proteomes" id="UP000827872"/>
    </source>
</evidence>
<evidence type="ECO:0000313" key="1">
    <source>
        <dbReference type="EMBL" id="KAH8011383.1"/>
    </source>
</evidence>
<accession>A0ACB8FWC0</accession>
<name>A0ACB8FWC0_9SAUR</name>
<dbReference type="EMBL" id="CM037624">
    <property type="protein sequence ID" value="KAH8011383.1"/>
    <property type="molecule type" value="Genomic_DNA"/>
</dbReference>
<organism evidence="1 2">
    <name type="scientific">Sphaerodactylus townsendi</name>
    <dbReference type="NCBI Taxonomy" id="933632"/>
    <lineage>
        <taxon>Eukaryota</taxon>
        <taxon>Metazoa</taxon>
        <taxon>Chordata</taxon>
        <taxon>Craniata</taxon>
        <taxon>Vertebrata</taxon>
        <taxon>Euteleostomi</taxon>
        <taxon>Lepidosauria</taxon>
        <taxon>Squamata</taxon>
        <taxon>Bifurcata</taxon>
        <taxon>Gekkota</taxon>
        <taxon>Sphaerodactylidae</taxon>
        <taxon>Sphaerodactylus</taxon>
    </lineage>
</organism>
<keyword evidence="2" id="KW-1185">Reference proteome</keyword>
<protein>
    <submittedName>
        <fullName evidence="1">Uncharacterized protein</fullName>
    </submittedName>
</protein>
<proteinExistence type="predicted"/>
<dbReference type="Proteomes" id="UP000827872">
    <property type="component" value="Linkage Group LG11"/>
</dbReference>
<gene>
    <name evidence="1" type="ORF">K3G42_022335</name>
</gene>
<sequence length="118" mass="13023">MALSSTERQRQRPSAPPEERTLVGSLLPIWCITPGGWALRLMPPFWGLLCGGAAFALASRGAVQPWRHRQPPEVLDGAACLGGKRREILFEPLVEKAHSPKAVTMVKSKRANHFEESK</sequence>
<reference evidence="1" key="1">
    <citation type="submission" date="2021-08" db="EMBL/GenBank/DDBJ databases">
        <title>The first chromosome-level gecko genome reveals the dynamic sex chromosomes of Neotropical dwarf geckos (Sphaerodactylidae: Sphaerodactylus).</title>
        <authorList>
            <person name="Pinto B.J."/>
            <person name="Keating S.E."/>
            <person name="Gamble T."/>
        </authorList>
    </citation>
    <scope>NUCLEOTIDE SEQUENCE</scope>
    <source>
        <strain evidence="1">TG3544</strain>
    </source>
</reference>